<dbReference type="InterPro" id="IPR047215">
    <property type="entry name" value="Galactose_mutarotase-like"/>
</dbReference>
<dbReference type="PROSITE" id="PS00545">
    <property type="entry name" value="ALDOSE_1_EPIMERASE"/>
    <property type="match status" value="1"/>
</dbReference>
<proteinExistence type="inferred from homology"/>
<evidence type="ECO:0000256" key="6">
    <source>
        <dbReference type="ARBA" id="ARBA00023235"/>
    </source>
</evidence>
<dbReference type="Proteomes" id="UP000249340">
    <property type="component" value="Chromosome"/>
</dbReference>
<dbReference type="EC" id="5.1.3.3" evidence="4 8"/>
<accession>A0A345SSM7</accession>
<comment type="pathway">
    <text evidence="2 8">Carbohydrate metabolism; hexose metabolism.</text>
</comment>
<dbReference type="KEGG" id="stri:C7M71_003920"/>
<dbReference type="GO" id="GO:0004034">
    <property type="term" value="F:aldose 1-epimerase activity"/>
    <property type="evidence" value="ECO:0007669"/>
    <property type="project" value="UniProtKB-EC"/>
</dbReference>
<name>A0A345SSM7_9ACTN</name>
<dbReference type="NCBIfam" id="NF008277">
    <property type="entry name" value="PRK11055.1"/>
    <property type="match status" value="1"/>
</dbReference>
<feature type="binding site" evidence="11">
    <location>
        <begin position="95"/>
        <end position="96"/>
    </location>
    <ligand>
        <name>beta-D-galactose</name>
        <dbReference type="ChEBI" id="CHEBI:27667"/>
    </ligand>
</feature>
<dbReference type="InterPro" id="IPR008183">
    <property type="entry name" value="Aldose_1/G6P_1-epimerase"/>
</dbReference>
<keyword evidence="6 8" id="KW-0413">Isomerase</keyword>
<evidence type="ECO:0000313" key="13">
    <source>
        <dbReference type="EMBL" id="AXI76732.1"/>
    </source>
</evidence>
<evidence type="ECO:0000256" key="12">
    <source>
        <dbReference type="SAM" id="MobiDB-lite"/>
    </source>
</evidence>
<evidence type="ECO:0000256" key="8">
    <source>
        <dbReference type="PIRNR" id="PIRNR005096"/>
    </source>
</evidence>
<dbReference type="CDD" id="cd09019">
    <property type="entry name" value="galactose_mutarotase_like"/>
    <property type="match status" value="1"/>
</dbReference>
<evidence type="ECO:0000256" key="10">
    <source>
        <dbReference type="PIRSR" id="PIRSR005096-2"/>
    </source>
</evidence>
<evidence type="ECO:0000256" key="2">
    <source>
        <dbReference type="ARBA" id="ARBA00005028"/>
    </source>
</evidence>
<gene>
    <name evidence="13" type="ORF">C7M71_003920</name>
</gene>
<dbReference type="InterPro" id="IPR018052">
    <property type="entry name" value="Ald1_epimerase_CS"/>
</dbReference>
<comment type="catalytic activity">
    <reaction evidence="1 8">
        <text>alpha-D-glucose = beta-D-glucose</text>
        <dbReference type="Rhea" id="RHEA:10264"/>
        <dbReference type="ChEBI" id="CHEBI:15903"/>
        <dbReference type="ChEBI" id="CHEBI:17925"/>
        <dbReference type="EC" id="5.1.3.3"/>
    </reaction>
</comment>
<evidence type="ECO:0000256" key="3">
    <source>
        <dbReference type="ARBA" id="ARBA00006206"/>
    </source>
</evidence>
<feature type="active site" description="Proton acceptor" evidence="9">
    <location>
        <position position="335"/>
    </location>
</feature>
<keyword evidence="7 8" id="KW-0119">Carbohydrate metabolism</keyword>
<dbReference type="InterPro" id="IPR011013">
    <property type="entry name" value="Gal_mutarotase_sf_dom"/>
</dbReference>
<dbReference type="GO" id="GO:0033499">
    <property type="term" value="P:galactose catabolic process via UDP-galactose, Leloir pathway"/>
    <property type="evidence" value="ECO:0007669"/>
    <property type="project" value="TreeGrafter"/>
</dbReference>
<evidence type="ECO:0000256" key="5">
    <source>
        <dbReference type="ARBA" id="ARBA00014165"/>
    </source>
</evidence>
<feature type="binding site" evidence="10">
    <location>
        <position position="268"/>
    </location>
    <ligand>
        <name>beta-D-galactose</name>
        <dbReference type="ChEBI" id="CHEBI:27667"/>
    </ligand>
</feature>
<dbReference type="InterPro" id="IPR014718">
    <property type="entry name" value="GH-type_carb-bd"/>
</dbReference>
<evidence type="ECO:0000256" key="7">
    <source>
        <dbReference type="ARBA" id="ARBA00023277"/>
    </source>
</evidence>
<dbReference type="RefSeq" id="WP_111491116.1">
    <property type="nucleotide sequence ID" value="NZ_CP031264.1"/>
</dbReference>
<dbReference type="GO" id="GO:0006006">
    <property type="term" value="P:glucose metabolic process"/>
    <property type="evidence" value="ECO:0007669"/>
    <property type="project" value="TreeGrafter"/>
</dbReference>
<dbReference type="PANTHER" id="PTHR10091">
    <property type="entry name" value="ALDOSE-1-EPIMERASE"/>
    <property type="match status" value="1"/>
</dbReference>
<protein>
    <recommendedName>
        <fullName evidence="5 8">Aldose 1-epimerase</fullName>
        <ecNumber evidence="4 8">5.1.3.3</ecNumber>
    </recommendedName>
</protein>
<evidence type="ECO:0000256" key="11">
    <source>
        <dbReference type="PIRSR" id="PIRSR005096-3"/>
    </source>
</evidence>
<dbReference type="EMBL" id="CP031264">
    <property type="protein sequence ID" value="AXI76732.1"/>
    <property type="molecule type" value="Genomic_DNA"/>
</dbReference>
<dbReference type="PIRSF" id="PIRSF005096">
    <property type="entry name" value="GALM"/>
    <property type="match status" value="1"/>
</dbReference>
<dbReference type="Gene3D" id="2.70.98.10">
    <property type="match status" value="1"/>
</dbReference>
<evidence type="ECO:0000256" key="1">
    <source>
        <dbReference type="ARBA" id="ARBA00001614"/>
    </source>
</evidence>
<dbReference type="OrthoDB" id="9779408at2"/>
<feature type="region of interest" description="Disordered" evidence="12">
    <location>
        <begin position="335"/>
        <end position="374"/>
    </location>
</feature>
<organism evidence="13 14">
    <name type="scientific">Peterkaempfera bronchialis</name>
    <dbReference type="NCBI Taxonomy" id="2126346"/>
    <lineage>
        <taxon>Bacteria</taxon>
        <taxon>Bacillati</taxon>
        <taxon>Actinomycetota</taxon>
        <taxon>Actinomycetes</taxon>
        <taxon>Kitasatosporales</taxon>
        <taxon>Streptomycetaceae</taxon>
        <taxon>Peterkaempfera</taxon>
    </lineage>
</organism>
<feature type="active site" description="Proton donor" evidence="9">
    <location>
        <position position="196"/>
    </location>
</feature>
<evidence type="ECO:0000256" key="9">
    <source>
        <dbReference type="PIRSR" id="PIRSR005096-1"/>
    </source>
</evidence>
<comment type="similarity">
    <text evidence="3 8">Belongs to the aldose epimerase family.</text>
</comment>
<dbReference type="AlphaFoldDB" id="A0A345SSM7"/>
<dbReference type="Pfam" id="PF01263">
    <property type="entry name" value="Aldose_epim"/>
    <property type="match status" value="1"/>
</dbReference>
<evidence type="ECO:0000313" key="14">
    <source>
        <dbReference type="Proteomes" id="UP000249340"/>
    </source>
</evidence>
<evidence type="ECO:0000256" key="4">
    <source>
        <dbReference type="ARBA" id="ARBA00013185"/>
    </source>
</evidence>
<reference evidence="14" key="1">
    <citation type="submission" date="2018-07" db="EMBL/GenBank/DDBJ databases">
        <title>Streptacidiphilus bronchialis DSM 106435 chromosome.</title>
        <authorList>
            <person name="Batra D."/>
            <person name="Gulvik C.A."/>
        </authorList>
    </citation>
    <scope>NUCLEOTIDE SEQUENCE [LARGE SCALE GENOMIC DNA]</scope>
    <source>
        <strain evidence="14">DSM 106435</strain>
    </source>
</reference>
<dbReference type="GO" id="GO:0030246">
    <property type="term" value="F:carbohydrate binding"/>
    <property type="evidence" value="ECO:0007669"/>
    <property type="project" value="InterPro"/>
</dbReference>
<dbReference type="InterPro" id="IPR015443">
    <property type="entry name" value="Aldose_1-epimerase"/>
</dbReference>
<feature type="binding site" evidence="11">
    <location>
        <begin position="196"/>
        <end position="198"/>
    </location>
    <ligand>
        <name>beta-D-galactose</name>
        <dbReference type="ChEBI" id="CHEBI:27667"/>
    </ligand>
</feature>
<dbReference type="UniPathway" id="UPA00242"/>
<dbReference type="GO" id="GO:0005737">
    <property type="term" value="C:cytoplasm"/>
    <property type="evidence" value="ECO:0007669"/>
    <property type="project" value="TreeGrafter"/>
</dbReference>
<dbReference type="SUPFAM" id="SSF74650">
    <property type="entry name" value="Galactose mutarotase-like"/>
    <property type="match status" value="1"/>
</dbReference>
<dbReference type="PANTHER" id="PTHR10091:SF0">
    <property type="entry name" value="GALACTOSE MUTAROTASE"/>
    <property type="match status" value="1"/>
</dbReference>
<keyword evidence="14" id="KW-1185">Reference proteome</keyword>
<sequence length="374" mass="40037">MTAAPPQRHPDQAGTPGARSETFAVLADGTPVERWTLRSDNAVTATVLTLGATLHTWQTPDRDGRHVNVVLGSDDFATVLGPARHFGTIVGRYANRIADSRFTLDGTEHRVAPTGRGVTLHGGPDGFAHRVWQAEEVPAAPGGAAVRFSLHSPDGDQGFPGALDATATYTLGADGALTVEYHATADRPTVVNLTNHAYFNLAGEGTGDVLGHHLTVDADHYTPVDDRMVPLGPYEPVAGTPFDFTSARRIGERIRDDHPQLRQADGYDHNWVLRPRPADGAPARAALLHHPATGRTLEVRTTEPGIQVYTGNTFDGRVTGFGGTAYTPYSGVALETQHHPDSPNHPDYPSTVLRPGGEFRSTTVFRPGVASREP</sequence>